<keyword evidence="2" id="KW-1185">Reference proteome</keyword>
<dbReference type="EMBL" id="SOCA01000012">
    <property type="protein sequence ID" value="TDU64072.1"/>
    <property type="molecule type" value="Genomic_DNA"/>
</dbReference>
<evidence type="ECO:0000313" key="2">
    <source>
        <dbReference type="Proteomes" id="UP000295662"/>
    </source>
</evidence>
<evidence type="ECO:0000313" key="1">
    <source>
        <dbReference type="EMBL" id="TDU64072.1"/>
    </source>
</evidence>
<sequence>MGMESFTVMLFSNAPQDAILDFFHGREFVGADASRFWMEGTFIERVTSEFIVEGLIQKRDKHFSVSLRFALSNPDTVDAYMKTLILDFFDQWRTQVIFMSGTRKDLDFSPKDKDALLQALDEQIPILRHLWQSRTGQYKTAPLRASEAYKFTGLVD</sequence>
<gene>
    <name evidence="1" type="ORF">EI77_04256</name>
</gene>
<dbReference type="AlphaFoldDB" id="A0A4R7RKK7"/>
<name>A0A4R7RKK7_9BACT</name>
<comment type="caution">
    <text evidence="1">The sequence shown here is derived from an EMBL/GenBank/DDBJ whole genome shotgun (WGS) entry which is preliminary data.</text>
</comment>
<dbReference type="Proteomes" id="UP000295662">
    <property type="component" value="Unassembled WGS sequence"/>
</dbReference>
<organism evidence="1 2">
    <name type="scientific">Prosthecobacter fusiformis</name>
    <dbReference type="NCBI Taxonomy" id="48464"/>
    <lineage>
        <taxon>Bacteria</taxon>
        <taxon>Pseudomonadati</taxon>
        <taxon>Verrucomicrobiota</taxon>
        <taxon>Verrucomicrobiia</taxon>
        <taxon>Verrucomicrobiales</taxon>
        <taxon>Verrucomicrobiaceae</taxon>
        <taxon>Prosthecobacter</taxon>
    </lineage>
</organism>
<reference evidence="1 2" key="1">
    <citation type="submission" date="2019-03" db="EMBL/GenBank/DDBJ databases">
        <title>Genomic Encyclopedia of Archaeal and Bacterial Type Strains, Phase II (KMG-II): from individual species to whole genera.</title>
        <authorList>
            <person name="Goeker M."/>
        </authorList>
    </citation>
    <scope>NUCLEOTIDE SEQUENCE [LARGE SCALE GENOMIC DNA]</scope>
    <source>
        <strain evidence="1 2">ATCC 25309</strain>
    </source>
</reference>
<proteinExistence type="predicted"/>
<protein>
    <submittedName>
        <fullName evidence="1">Uncharacterized protein</fullName>
    </submittedName>
</protein>
<accession>A0A4R7RKK7</accession>